<evidence type="ECO:0000259" key="1">
    <source>
        <dbReference type="Pfam" id="PF12323"/>
    </source>
</evidence>
<evidence type="ECO:0000313" key="2">
    <source>
        <dbReference type="EMBL" id="BCL29783.1"/>
    </source>
</evidence>
<dbReference type="KEGG" id="sgm:GCM10017557_46420"/>
<dbReference type="AlphaFoldDB" id="A0A7G1P1Z2"/>
<dbReference type="Pfam" id="PF12323">
    <property type="entry name" value="HTH_OrfB_IS605"/>
    <property type="match status" value="1"/>
</dbReference>
<evidence type="ECO:0000313" key="3">
    <source>
        <dbReference type="Proteomes" id="UP000516444"/>
    </source>
</evidence>
<name>A0A7G1P1Z2_9ACTN</name>
<feature type="domain" description="Transposase putative helix-turn-helix" evidence="1">
    <location>
        <begin position="13"/>
        <end position="43"/>
    </location>
</feature>
<gene>
    <name evidence="2" type="ORF">GCM10017557_46420</name>
</gene>
<dbReference type="Proteomes" id="UP000516444">
    <property type="component" value="Chromosome"/>
</dbReference>
<dbReference type="RefSeq" id="WP_347342159.1">
    <property type="nucleotide sequence ID" value="NZ_AP023440.1"/>
</dbReference>
<dbReference type="InterPro" id="IPR021027">
    <property type="entry name" value="Transposase_put_HTH"/>
</dbReference>
<reference evidence="2 3" key="1">
    <citation type="journal article" date="2014" name="Int. J. Syst. Evol. Microbiol.">
        <title>Complete genome sequence of Corynebacterium casei LMG S-19264T (=DSM 44701T), isolated from a smear-ripened cheese.</title>
        <authorList>
            <consortium name="US DOE Joint Genome Institute (JGI-PGF)"/>
            <person name="Walter F."/>
            <person name="Albersmeier A."/>
            <person name="Kalinowski J."/>
            <person name="Ruckert C."/>
        </authorList>
    </citation>
    <scope>NUCLEOTIDE SEQUENCE [LARGE SCALE GENOMIC DNA]</scope>
    <source>
        <strain evidence="2 3">JCM 4677</strain>
    </source>
</reference>
<proteinExistence type="predicted"/>
<sequence>MKKFQPQSGSVVQAFRFALDPNAAQESALRSHCGAARAAYNWAVGWVEASWWPAQGRGDVRRS</sequence>
<organism evidence="2 3">
    <name type="scientific">Streptomyces aurantiacus</name>
    <dbReference type="NCBI Taxonomy" id="47760"/>
    <lineage>
        <taxon>Bacteria</taxon>
        <taxon>Bacillati</taxon>
        <taxon>Actinomycetota</taxon>
        <taxon>Actinomycetes</taxon>
        <taxon>Kitasatosporales</taxon>
        <taxon>Streptomycetaceae</taxon>
        <taxon>Streptomyces</taxon>
        <taxon>Streptomyces aurantiacus group</taxon>
    </lineage>
</organism>
<protein>
    <recommendedName>
        <fullName evidence="1">Transposase putative helix-turn-helix domain-containing protein</fullName>
    </recommendedName>
</protein>
<dbReference type="EMBL" id="AP023440">
    <property type="protein sequence ID" value="BCL29783.1"/>
    <property type="molecule type" value="Genomic_DNA"/>
</dbReference>
<accession>A0A7G1P1Z2</accession>
<keyword evidence="3" id="KW-1185">Reference proteome</keyword>